<organism evidence="7 8">
    <name type="scientific">Phytophthora pseudosyringae</name>
    <dbReference type="NCBI Taxonomy" id="221518"/>
    <lineage>
        <taxon>Eukaryota</taxon>
        <taxon>Sar</taxon>
        <taxon>Stramenopiles</taxon>
        <taxon>Oomycota</taxon>
        <taxon>Peronosporomycetes</taxon>
        <taxon>Peronosporales</taxon>
        <taxon>Peronosporaceae</taxon>
        <taxon>Phytophthora</taxon>
    </lineage>
</organism>
<dbReference type="GO" id="GO:0005506">
    <property type="term" value="F:iron ion binding"/>
    <property type="evidence" value="ECO:0007669"/>
    <property type="project" value="InterPro"/>
</dbReference>
<evidence type="ECO:0000256" key="5">
    <source>
        <dbReference type="RuleBase" id="RU000461"/>
    </source>
</evidence>
<evidence type="ECO:0000256" key="3">
    <source>
        <dbReference type="ARBA" id="ARBA00023002"/>
    </source>
</evidence>
<evidence type="ECO:0000256" key="1">
    <source>
        <dbReference type="ARBA" id="ARBA00010617"/>
    </source>
</evidence>
<dbReference type="GO" id="GO:0004497">
    <property type="term" value="F:monooxygenase activity"/>
    <property type="evidence" value="ECO:0007669"/>
    <property type="project" value="UniProtKB-KW"/>
</dbReference>
<evidence type="ECO:0000256" key="2">
    <source>
        <dbReference type="ARBA" id="ARBA00022723"/>
    </source>
</evidence>
<keyword evidence="2 5" id="KW-0479">Metal-binding</keyword>
<dbReference type="AlphaFoldDB" id="A0A8T1WA48"/>
<protein>
    <recommendedName>
        <fullName evidence="9">Cytochrome P450</fullName>
    </recommendedName>
</protein>
<proteinExistence type="inferred from homology"/>
<dbReference type="PROSITE" id="PS00086">
    <property type="entry name" value="CYTOCHROME_P450"/>
    <property type="match status" value="1"/>
</dbReference>
<evidence type="ECO:0000256" key="4">
    <source>
        <dbReference type="ARBA" id="ARBA00023004"/>
    </source>
</evidence>
<dbReference type="InterPro" id="IPR017972">
    <property type="entry name" value="Cyt_P450_CS"/>
</dbReference>
<dbReference type="Proteomes" id="UP000694044">
    <property type="component" value="Unassembled WGS sequence"/>
</dbReference>
<dbReference type="CDD" id="cd11064">
    <property type="entry name" value="CYP86A"/>
    <property type="match status" value="1"/>
</dbReference>
<dbReference type="GO" id="GO:0020037">
    <property type="term" value="F:heme binding"/>
    <property type="evidence" value="ECO:0007669"/>
    <property type="project" value="InterPro"/>
</dbReference>
<keyword evidence="4 5" id="KW-0408">Iron</keyword>
<evidence type="ECO:0000313" key="8">
    <source>
        <dbReference type="Proteomes" id="UP000694044"/>
    </source>
</evidence>
<evidence type="ECO:0000256" key="6">
    <source>
        <dbReference type="SAM" id="MobiDB-lite"/>
    </source>
</evidence>
<dbReference type="OrthoDB" id="1470350at2759"/>
<dbReference type="InterPro" id="IPR001128">
    <property type="entry name" value="Cyt_P450"/>
</dbReference>
<sequence length="609" mass="67141">MSDRLGFRCSRATATPERVQLPSIGSCPTSSTEELLEPRRARRTSLGSLSADSKTPPSAQSLRRKMLSIASLREKLPSSAVTVSLALASVIVLLLVKSLNEPNDNDPTKSKHRKVHRPDSTLPLLENTLHILRAARDGDMHDRTVEICAHFNGEPVLFRSIGMPDELVVSSPEAFEEVLKTQFSNFPKGSYMCENLRDLLGDGIFAADGERWVHQRKMASNLFTMRALRDSMTATIQRHALVLYAILQRTSDSGDTLDLCKLLNRFTIEAFAEIAFGVRMGCLDSDEEHPFQKAFDHALRALLLRFVRPGWFWKTQRWLGVGVEGELKNDMEVINATVLDIVEKALARHGDGGEDDGVTAAGSDIVSLFLASVGSSPNAGTRQFDPMYLRDIVVNFLIAGRDSTAQTLSWFFLNLTKNPRVERRIRIEIAERLHKAGGEATAPTNSAMQDVGQLVYLEAALKETLRLHPPVPMVPKYVVEDTTLADGTFVKGDSMIVLATYAMARMQRVWGADAAEFKPERWIDSATGKLVSVSSYKFASFNAGPRLCLGMNLAMLEMKLVVAGLLSKFHLEVQDPEKATFDVSLTLPVKGSLDVKVSGASFMGSPDFA</sequence>
<dbReference type="Pfam" id="PF00067">
    <property type="entry name" value="p450"/>
    <property type="match status" value="1"/>
</dbReference>
<keyword evidence="5" id="KW-0503">Monooxygenase</keyword>
<accession>A0A8T1WA48</accession>
<dbReference type="GO" id="GO:0016705">
    <property type="term" value="F:oxidoreductase activity, acting on paired donors, with incorporation or reduction of molecular oxygen"/>
    <property type="evidence" value="ECO:0007669"/>
    <property type="project" value="InterPro"/>
</dbReference>
<keyword evidence="8" id="KW-1185">Reference proteome</keyword>
<comment type="similarity">
    <text evidence="1 5">Belongs to the cytochrome P450 family.</text>
</comment>
<gene>
    <name evidence="7" type="ORF">PHYPSEUDO_008629</name>
</gene>
<dbReference type="PANTHER" id="PTHR24296">
    <property type="entry name" value="CYTOCHROME P450"/>
    <property type="match status" value="1"/>
</dbReference>
<comment type="caution">
    <text evidence="7">The sequence shown here is derived from an EMBL/GenBank/DDBJ whole genome shotgun (WGS) entry which is preliminary data.</text>
</comment>
<evidence type="ECO:0000313" key="7">
    <source>
        <dbReference type="EMBL" id="KAG7390175.1"/>
    </source>
</evidence>
<keyword evidence="3 5" id="KW-0560">Oxidoreductase</keyword>
<reference evidence="7" key="1">
    <citation type="submission" date="2021-02" db="EMBL/GenBank/DDBJ databases">
        <authorList>
            <person name="Palmer J.M."/>
        </authorList>
    </citation>
    <scope>NUCLEOTIDE SEQUENCE</scope>
    <source>
        <strain evidence="7">SCRP734</strain>
    </source>
</reference>
<feature type="region of interest" description="Disordered" evidence="6">
    <location>
        <begin position="21"/>
        <end position="62"/>
    </location>
</feature>
<evidence type="ECO:0008006" key="9">
    <source>
        <dbReference type="Google" id="ProtNLM"/>
    </source>
</evidence>
<feature type="compositionally biased region" description="Polar residues" evidence="6">
    <location>
        <begin position="45"/>
        <end position="61"/>
    </location>
</feature>
<dbReference type="EMBL" id="JAGDFM010000035">
    <property type="protein sequence ID" value="KAG7390175.1"/>
    <property type="molecule type" value="Genomic_DNA"/>
</dbReference>
<keyword evidence="5" id="KW-0349">Heme</keyword>
<name>A0A8T1WA48_9STRA</name>